<evidence type="ECO:0000313" key="8">
    <source>
        <dbReference type="EMBL" id="AKQ01542.1"/>
    </source>
</evidence>
<dbReference type="InterPro" id="IPR036227">
    <property type="entry name" value="Ribosomal_uL15/eL18_sf"/>
</dbReference>
<evidence type="ECO:0000256" key="5">
    <source>
        <dbReference type="RuleBase" id="RU003888"/>
    </source>
</evidence>
<dbReference type="Gene3D" id="3.100.10.10">
    <property type="match status" value="1"/>
</dbReference>
<reference evidence="8" key="1">
    <citation type="journal article" date="2015" name="ISME J.">
        <title>Aquifer environment selects for microbial species cohorts in sediment and groundwater.</title>
        <authorList>
            <person name="Hug L.A."/>
            <person name="Thomas B.C."/>
            <person name="Brown C.T."/>
            <person name="Frischkorn K.R."/>
            <person name="Williams K.H."/>
            <person name="Tringe S.G."/>
            <person name="Banfield J.F."/>
        </authorList>
    </citation>
    <scope>NUCLEOTIDE SEQUENCE</scope>
</reference>
<dbReference type="InterPro" id="IPR005749">
    <property type="entry name" value="Ribosomal_uL15_bac-type"/>
</dbReference>
<evidence type="ECO:0000259" key="7">
    <source>
        <dbReference type="Pfam" id="PF00828"/>
    </source>
</evidence>
<dbReference type="SUPFAM" id="SSF52080">
    <property type="entry name" value="Ribosomal proteins L15p and L18e"/>
    <property type="match status" value="1"/>
</dbReference>
<dbReference type="EMBL" id="KT006970">
    <property type="protein sequence ID" value="AKQ01542.1"/>
    <property type="molecule type" value="Genomic_DNA"/>
</dbReference>
<dbReference type="PANTHER" id="PTHR12934">
    <property type="entry name" value="50S RIBOSOMAL PROTEIN L15"/>
    <property type="match status" value="1"/>
</dbReference>
<organism evidence="8">
    <name type="scientific">uncultured delta proteobacterium Rifle_16ft_4_minimus_1997</name>
    <dbReference type="NCBI Taxonomy" id="1665176"/>
    <lineage>
        <taxon>Bacteria</taxon>
        <taxon>Deltaproteobacteria</taxon>
        <taxon>environmental samples</taxon>
    </lineage>
</organism>
<dbReference type="Pfam" id="PF00828">
    <property type="entry name" value="Ribosomal_L27A"/>
    <property type="match status" value="1"/>
</dbReference>
<dbReference type="InterPro" id="IPR001196">
    <property type="entry name" value="Ribosomal_uL15_CS"/>
</dbReference>
<dbReference type="InterPro" id="IPR021131">
    <property type="entry name" value="Ribosomal_uL15/eL18"/>
</dbReference>
<accession>A0A0H4T557</accession>
<evidence type="ECO:0000256" key="4">
    <source>
        <dbReference type="ARBA" id="ARBA00035497"/>
    </source>
</evidence>
<proteinExistence type="inferred from homology"/>
<keyword evidence="3 5" id="KW-0687">Ribonucleoprotein</keyword>
<dbReference type="GO" id="GO:0003735">
    <property type="term" value="F:structural constituent of ribosome"/>
    <property type="evidence" value="ECO:0007669"/>
    <property type="project" value="InterPro"/>
</dbReference>
<protein>
    <recommendedName>
        <fullName evidence="4 6">50S ribosomal protein L15</fullName>
    </recommendedName>
</protein>
<evidence type="ECO:0000256" key="2">
    <source>
        <dbReference type="ARBA" id="ARBA00022980"/>
    </source>
</evidence>
<dbReference type="PANTHER" id="PTHR12934:SF11">
    <property type="entry name" value="LARGE RIBOSOMAL SUBUNIT PROTEIN UL15M"/>
    <property type="match status" value="1"/>
</dbReference>
<evidence type="ECO:0000256" key="6">
    <source>
        <dbReference type="RuleBase" id="RU003889"/>
    </source>
</evidence>
<dbReference type="GO" id="GO:0006412">
    <property type="term" value="P:translation"/>
    <property type="evidence" value="ECO:0007669"/>
    <property type="project" value="InterPro"/>
</dbReference>
<comment type="similarity">
    <text evidence="1 5">Belongs to the universal ribosomal protein uL15 family.</text>
</comment>
<dbReference type="PROSITE" id="PS00475">
    <property type="entry name" value="RIBOSOMAL_L15"/>
    <property type="match status" value="1"/>
</dbReference>
<feature type="domain" description="Large ribosomal subunit protein uL15/eL18" evidence="7">
    <location>
        <begin position="23"/>
        <end position="90"/>
    </location>
</feature>
<sequence length="96" mass="10461">MPLKRRVPKRGFHNPFRDIPAIVNVSQLEIFAPGSEVTPQLLQQRGVVRAREARIKILGDGSLSKALIVKAHGFSSKAKEKIEAVGGKVELIASHA</sequence>
<dbReference type="AlphaFoldDB" id="A0A0H4T557"/>
<evidence type="ECO:0000256" key="3">
    <source>
        <dbReference type="ARBA" id="ARBA00023274"/>
    </source>
</evidence>
<name>A0A0H4T557_9DELT</name>
<keyword evidence="2 5" id="KW-0689">Ribosomal protein</keyword>
<evidence type="ECO:0000256" key="1">
    <source>
        <dbReference type="ARBA" id="ARBA00007320"/>
    </source>
</evidence>
<dbReference type="GO" id="GO:0022625">
    <property type="term" value="C:cytosolic large ribosomal subunit"/>
    <property type="evidence" value="ECO:0007669"/>
    <property type="project" value="TreeGrafter"/>
</dbReference>